<evidence type="ECO:0000313" key="2">
    <source>
        <dbReference type="EMBL" id="TFY62781.1"/>
    </source>
</evidence>
<dbReference type="Proteomes" id="UP000298327">
    <property type="component" value="Unassembled WGS sequence"/>
</dbReference>
<dbReference type="EMBL" id="SEOQ01000447">
    <property type="protein sequence ID" value="TFY62781.1"/>
    <property type="molecule type" value="Genomic_DNA"/>
</dbReference>
<gene>
    <name evidence="2" type="ORF">EVG20_g6577</name>
</gene>
<dbReference type="OrthoDB" id="2758168at2759"/>
<comment type="caution">
    <text evidence="2">The sequence shown here is derived from an EMBL/GenBank/DDBJ whole genome shotgun (WGS) entry which is preliminary data.</text>
</comment>
<proteinExistence type="predicted"/>
<keyword evidence="3" id="KW-1185">Reference proteome</keyword>
<reference evidence="2 3" key="1">
    <citation type="submission" date="2019-02" db="EMBL/GenBank/DDBJ databases">
        <title>Genome sequencing of the rare red list fungi Dentipellis fragilis.</title>
        <authorList>
            <person name="Buettner E."/>
            <person name="Kellner H."/>
        </authorList>
    </citation>
    <scope>NUCLEOTIDE SEQUENCE [LARGE SCALE GENOMIC DNA]</scope>
    <source>
        <strain evidence="2 3">DSM 105465</strain>
    </source>
</reference>
<name>A0A4Y9YMS3_9AGAM</name>
<feature type="region of interest" description="Disordered" evidence="1">
    <location>
        <begin position="90"/>
        <end position="113"/>
    </location>
</feature>
<organism evidence="2 3">
    <name type="scientific">Dentipellis fragilis</name>
    <dbReference type="NCBI Taxonomy" id="205917"/>
    <lineage>
        <taxon>Eukaryota</taxon>
        <taxon>Fungi</taxon>
        <taxon>Dikarya</taxon>
        <taxon>Basidiomycota</taxon>
        <taxon>Agaricomycotina</taxon>
        <taxon>Agaricomycetes</taxon>
        <taxon>Russulales</taxon>
        <taxon>Hericiaceae</taxon>
        <taxon>Dentipellis</taxon>
    </lineage>
</organism>
<accession>A0A4Y9YMS3</accession>
<evidence type="ECO:0000256" key="1">
    <source>
        <dbReference type="SAM" id="MobiDB-lite"/>
    </source>
</evidence>
<evidence type="ECO:0000313" key="3">
    <source>
        <dbReference type="Proteomes" id="UP000298327"/>
    </source>
</evidence>
<sequence>MFGLRHIVFKALSTSQRKTRPYHPRPWFSTLDPARLSPDDYCDLSGKPNVEPLADVKRHKLARFNLYYGTQDFRRAPFPPGTHGFFYYRPTSPTRASDNPDGRPENGTGPGVGELRFRVTQSSDPASFAEGHDLRHTDGLPWSVPSERIATNPAAGYLRAILLRDGLISEEQLEREREHVRRRGVSSHGVVSRRIVSGLGQPFFANLGRKNWCIVVDSVAGPAGPERKRVHLENPYLQPDRRPYFSGRMVCCLERSPLPEHANLHRLVIRVLKITDPLAPLAPLPLERAMDVPVEGALVSRKGSPRLIRVYALLQLLLGAKCG</sequence>
<protein>
    <submittedName>
        <fullName evidence="2">Uncharacterized protein</fullName>
    </submittedName>
</protein>
<dbReference type="AlphaFoldDB" id="A0A4Y9YMS3"/>